<evidence type="ECO:0000256" key="5">
    <source>
        <dbReference type="ARBA" id="ARBA00023136"/>
    </source>
</evidence>
<feature type="transmembrane region" description="Helical" evidence="6">
    <location>
        <begin position="12"/>
        <end position="35"/>
    </location>
</feature>
<feature type="transmembrane region" description="Helical" evidence="6">
    <location>
        <begin position="112"/>
        <end position="130"/>
    </location>
</feature>
<keyword evidence="4 6" id="KW-1133">Transmembrane helix</keyword>
<accession>A0A9D1NLN2</accession>
<dbReference type="EMBL" id="DVOR01000064">
    <property type="protein sequence ID" value="HIV08882.1"/>
    <property type="molecule type" value="Genomic_DNA"/>
</dbReference>
<dbReference type="AlphaFoldDB" id="A0A9D1NLN2"/>
<evidence type="ECO:0000256" key="1">
    <source>
        <dbReference type="ARBA" id="ARBA00004141"/>
    </source>
</evidence>
<protein>
    <submittedName>
        <fullName evidence="8">GtrA family protein</fullName>
    </submittedName>
</protein>
<evidence type="ECO:0000313" key="9">
    <source>
        <dbReference type="Proteomes" id="UP000886845"/>
    </source>
</evidence>
<dbReference type="PANTHER" id="PTHR38459:SF5">
    <property type="entry name" value="CELL WALL TEICHOIC ACID GLYCOSYLATION PROTEIN GTCA"/>
    <property type="match status" value="1"/>
</dbReference>
<evidence type="ECO:0000256" key="6">
    <source>
        <dbReference type="SAM" id="Phobius"/>
    </source>
</evidence>
<name>A0A9D1NLN2_9BACT</name>
<comment type="subcellular location">
    <subcellularLocation>
        <location evidence="1">Membrane</location>
        <topology evidence="1">Multi-pass membrane protein</topology>
    </subcellularLocation>
</comment>
<proteinExistence type="inferred from homology"/>
<evidence type="ECO:0000256" key="4">
    <source>
        <dbReference type="ARBA" id="ARBA00022989"/>
    </source>
</evidence>
<dbReference type="InterPro" id="IPR051401">
    <property type="entry name" value="GtrA_CellWall_Glycosyl"/>
</dbReference>
<evidence type="ECO:0000256" key="3">
    <source>
        <dbReference type="ARBA" id="ARBA00022692"/>
    </source>
</evidence>
<dbReference type="GO" id="GO:0000271">
    <property type="term" value="P:polysaccharide biosynthetic process"/>
    <property type="evidence" value="ECO:0007669"/>
    <property type="project" value="InterPro"/>
</dbReference>
<keyword evidence="3 6" id="KW-0812">Transmembrane</keyword>
<comment type="caution">
    <text evidence="8">The sequence shown here is derived from an EMBL/GenBank/DDBJ whole genome shotgun (WGS) entry which is preliminary data.</text>
</comment>
<feature type="transmembrane region" description="Helical" evidence="6">
    <location>
        <begin position="41"/>
        <end position="57"/>
    </location>
</feature>
<organism evidence="8 9">
    <name type="scientific">Candidatus Spyradenecus faecavium</name>
    <dbReference type="NCBI Taxonomy" id="2840947"/>
    <lineage>
        <taxon>Bacteria</taxon>
        <taxon>Pseudomonadati</taxon>
        <taxon>Lentisphaerota</taxon>
        <taxon>Lentisphaeria</taxon>
        <taxon>Lentisphaerales</taxon>
        <taxon>Lentisphaeraceae</taxon>
        <taxon>Lentisphaeraceae incertae sedis</taxon>
        <taxon>Candidatus Spyradenecus</taxon>
    </lineage>
</organism>
<reference evidence="8" key="2">
    <citation type="journal article" date="2021" name="PeerJ">
        <title>Extensive microbial diversity within the chicken gut microbiome revealed by metagenomics and culture.</title>
        <authorList>
            <person name="Gilroy R."/>
            <person name="Ravi A."/>
            <person name="Getino M."/>
            <person name="Pursley I."/>
            <person name="Horton D.L."/>
            <person name="Alikhan N.F."/>
            <person name="Baker D."/>
            <person name="Gharbi K."/>
            <person name="Hall N."/>
            <person name="Watson M."/>
            <person name="Adriaenssens E.M."/>
            <person name="Foster-Nyarko E."/>
            <person name="Jarju S."/>
            <person name="Secka A."/>
            <person name="Antonio M."/>
            <person name="Oren A."/>
            <person name="Chaudhuri R.R."/>
            <person name="La Ragione R."/>
            <person name="Hildebrand F."/>
            <person name="Pallen M.J."/>
        </authorList>
    </citation>
    <scope>NUCLEOTIDE SEQUENCE</scope>
    <source>
        <strain evidence="8">35461</strain>
    </source>
</reference>
<reference evidence="8" key="1">
    <citation type="submission" date="2020-10" db="EMBL/GenBank/DDBJ databases">
        <authorList>
            <person name="Gilroy R."/>
        </authorList>
    </citation>
    <scope>NUCLEOTIDE SEQUENCE</scope>
    <source>
        <strain evidence="8">35461</strain>
    </source>
</reference>
<dbReference type="PANTHER" id="PTHR38459">
    <property type="entry name" value="PROPHAGE BACTOPRENOL-LINKED GLUCOSE TRANSLOCASE HOMOLOG"/>
    <property type="match status" value="1"/>
</dbReference>
<evidence type="ECO:0000313" key="8">
    <source>
        <dbReference type="EMBL" id="HIV08882.1"/>
    </source>
</evidence>
<keyword evidence="5 6" id="KW-0472">Membrane</keyword>
<evidence type="ECO:0000259" key="7">
    <source>
        <dbReference type="Pfam" id="PF04138"/>
    </source>
</evidence>
<dbReference type="GO" id="GO:0005886">
    <property type="term" value="C:plasma membrane"/>
    <property type="evidence" value="ECO:0007669"/>
    <property type="project" value="TreeGrafter"/>
</dbReference>
<evidence type="ECO:0000256" key="2">
    <source>
        <dbReference type="ARBA" id="ARBA00009399"/>
    </source>
</evidence>
<feature type="domain" description="GtrA/DPMS transmembrane" evidence="7">
    <location>
        <begin position="13"/>
        <end position="131"/>
    </location>
</feature>
<dbReference type="InterPro" id="IPR007267">
    <property type="entry name" value="GtrA_DPMS_TM"/>
</dbReference>
<sequence>MGVRLVRSHLGLYVFFGVCTTALNFVLFLFCFHVFGWSGWLSNTVAWWPSVVFAWWTNRLWVFDARRGVSAWFLLKELTAFTGSRLFTGVTDVALIWLTVDLAKWNEIAMKIVVGVIVVILNYVVSRWFVFRSKKEVA</sequence>
<dbReference type="Pfam" id="PF04138">
    <property type="entry name" value="GtrA_DPMS_TM"/>
    <property type="match status" value="1"/>
</dbReference>
<comment type="similarity">
    <text evidence="2">Belongs to the GtrA family.</text>
</comment>
<dbReference type="Proteomes" id="UP000886845">
    <property type="component" value="Unassembled WGS sequence"/>
</dbReference>
<gene>
    <name evidence="8" type="ORF">IAC79_02040</name>
</gene>